<dbReference type="Pfam" id="PF07291">
    <property type="entry name" value="MauE"/>
    <property type="match status" value="1"/>
</dbReference>
<protein>
    <recommendedName>
        <fullName evidence="5">Methylamine utilisation protein MauE domain-containing protein</fullName>
    </recommendedName>
</protein>
<evidence type="ECO:0000256" key="4">
    <source>
        <dbReference type="ARBA" id="ARBA00023136"/>
    </source>
</evidence>
<evidence type="ECO:0000256" key="1">
    <source>
        <dbReference type="ARBA" id="ARBA00004141"/>
    </source>
</evidence>
<comment type="caution">
    <text evidence="6">The sequence shown here is derived from an EMBL/GenBank/DDBJ whole genome shotgun (WGS) entry which is preliminary data.</text>
</comment>
<evidence type="ECO:0000256" key="3">
    <source>
        <dbReference type="ARBA" id="ARBA00022989"/>
    </source>
</evidence>
<keyword evidence="2" id="KW-0812">Transmembrane</keyword>
<evidence type="ECO:0000313" key="6">
    <source>
        <dbReference type="EMBL" id="MDZ5488991.1"/>
    </source>
</evidence>
<dbReference type="EMBL" id="JAXOTQ010000005">
    <property type="protein sequence ID" value="MDZ5488991.1"/>
    <property type="molecule type" value="Genomic_DNA"/>
</dbReference>
<keyword evidence="7" id="KW-1185">Reference proteome</keyword>
<name>A0ABU5J8U6_9ACTN</name>
<reference evidence="6 7" key="1">
    <citation type="submission" date="2023-12" db="EMBL/GenBank/DDBJ databases">
        <title>Micromonospora sp. nov., isolated from Atacama Desert.</title>
        <authorList>
            <person name="Carro L."/>
            <person name="Golinska P."/>
            <person name="Klenk H.-P."/>
            <person name="Goodfellow M."/>
        </authorList>
    </citation>
    <scope>NUCLEOTIDE SEQUENCE [LARGE SCALE GENOMIC DNA]</scope>
    <source>
        <strain evidence="6 7">4G53</strain>
    </source>
</reference>
<sequence>MLRVGRHVQVLGAWHPDTNEIDIATVYTAAWRQAPGAVRTRASACRPERRPQHRLLPAYRLLGGVELTLGGLLLLPPVLRVEAVAATVLAVVRVAYLGYARRAAPTSSCGCLSARATPVSGS</sequence>
<organism evidence="6 7">
    <name type="scientific">Micromonospora sicca</name>
    <dbReference type="NCBI Taxonomy" id="2202420"/>
    <lineage>
        <taxon>Bacteria</taxon>
        <taxon>Bacillati</taxon>
        <taxon>Actinomycetota</taxon>
        <taxon>Actinomycetes</taxon>
        <taxon>Micromonosporales</taxon>
        <taxon>Micromonosporaceae</taxon>
        <taxon>Micromonospora</taxon>
    </lineage>
</organism>
<keyword evidence="4" id="KW-0472">Membrane</keyword>
<keyword evidence="3" id="KW-1133">Transmembrane helix</keyword>
<dbReference type="RefSeq" id="WP_322439431.1">
    <property type="nucleotide sequence ID" value="NZ_JAXOTQ010000005.1"/>
</dbReference>
<feature type="domain" description="Methylamine utilisation protein MauE" evidence="5">
    <location>
        <begin position="55"/>
        <end position="113"/>
    </location>
</feature>
<evidence type="ECO:0000259" key="5">
    <source>
        <dbReference type="Pfam" id="PF07291"/>
    </source>
</evidence>
<evidence type="ECO:0000313" key="7">
    <source>
        <dbReference type="Proteomes" id="UP001290101"/>
    </source>
</evidence>
<evidence type="ECO:0000256" key="2">
    <source>
        <dbReference type="ARBA" id="ARBA00022692"/>
    </source>
</evidence>
<dbReference type="InterPro" id="IPR009908">
    <property type="entry name" value="Methylamine_util_MauE"/>
</dbReference>
<dbReference type="Proteomes" id="UP001290101">
    <property type="component" value="Unassembled WGS sequence"/>
</dbReference>
<gene>
    <name evidence="6" type="ORF">U2F25_05830</name>
</gene>
<comment type="subcellular location">
    <subcellularLocation>
        <location evidence="1">Membrane</location>
        <topology evidence="1">Multi-pass membrane protein</topology>
    </subcellularLocation>
</comment>
<accession>A0ABU5J8U6</accession>
<proteinExistence type="predicted"/>